<evidence type="ECO:0000256" key="1">
    <source>
        <dbReference type="ARBA" id="ARBA00022691"/>
    </source>
</evidence>
<dbReference type="SUPFAM" id="SSF102114">
    <property type="entry name" value="Radical SAM enzymes"/>
    <property type="match status" value="1"/>
</dbReference>
<dbReference type="InterPro" id="IPR007197">
    <property type="entry name" value="rSAM"/>
</dbReference>
<evidence type="ECO:0000256" key="3">
    <source>
        <dbReference type="ARBA" id="ARBA00023004"/>
    </source>
</evidence>
<accession>A0A6N7J0Y0</accession>
<dbReference type="SFLD" id="SFLDS00029">
    <property type="entry name" value="Radical_SAM"/>
    <property type="match status" value="1"/>
</dbReference>
<dbReference type="PROSITE" id="PS51918">
    <property type="entry name" value="RADICAL_SAM"/>
    <property type="match status" value="1"/>
</dbReference>
<dbReference type="InterPro" id="IPR023885">
    <property type="entry name" value="4Fe4S-binding_SPASM_dom"/>
</dbReference>
<protein>
    <submittedName>
        <fullName evidence="6">Radical SAM protein</fullName>
    </submittedName>
</protein>
<dbReference type="EMBL" id="VOGC01000009">
    <property type="protein sequence ID" value="MQN02234.1"/>
    <property type="molecule type" value="Genomic_DNA"/>
</dbReference>
<feature type="domain" description="Radical SAM core" evidence="5">
    <location>
        <begin position="113"/>
        <end position="322"/>
    </location>
</feature>
<dbReference type="PANTHER" id="PTHR43524">
    <property type="entry name" value="RADICAL SAM SUPERFAMILY PROTEIN"/>
    <property type="match status" value="1"/>
</dbReference>
<keyword evidence="1" id="KW-0949">S-adenosyl-L-methionine</keyword>
<keyword evidence="2" id="KW-0479">Metal-binding</keyword>
<dbReference type="InterPro" id="IPR058240">
    <property type="entry name" value="rSAM_sf"/>
</dbReference>
<reference evidence="6" key="1">
    <citation type="journal article" date="2020" name="Appl. Environ. Microbiol.">
        <title>Medium-Chain Fatty Acid Synthesis by 'Candidatus Weimeria bifida' gen. nov., sp. nov., and 'Candidatus Pseudoramibacter fermentans' sp. nov.</title>
        <authorList>
            <person name="Scarborough M.J."/>
            <person name="Myers K.S."/>
            <person name="Donohue T.J."/>
            <person name="Noguera D.R."/>
        </authorList>
    </citation>
    <scope>NUCLEOTIDE SEQUENCE</scope>
    <source>
        <strain evidence="6">LCO1.1</strain>
    </source>
</reference>
<name>A0A6N7J0Y0_9FIRM</name>
<keyword evidence="3" id="KW-0408">Iron</keyword>
<comment type="caution">
    <text evidence="6">The sequence shown here is derived from an EMBL/GenBank/DDBJ whole genome shotgun (WGS) entry which is preliminary data.</text>
</comment>
<dbReference type="SFLD" id="SFLDG01067">
    <property type="entry name" value="SPASM/twitch_domain_containing"/>
    <property type="match status" value="1"/>
</dbReference>
<dbReference type="PANTHER" id="PTHR43524:SF1">
    <property type="entry name" value="RADICAL SAM SUPERFAMILY PROTEIN"/>
    <property type="match status" value="1"/>
</dbReference>
<dbReference type="CDD" id="cd01335">
    <property type="entry name" value="Radical_SAM"/>
    <property type="match status" value="1"/>
</dbReference>
<evidence type="ECO:0000256" key="4">
    <source>
        <dbReference type="ARBA" id="ARBA00023014"/>
    </source>
</evidence>
<evidence type="ECO:0000256" key="2">
    <source>
        <dbReference type="ARBA" id="ARBA00022723"/>
    </source>
</evidence>
<dbReference type="Pfam" id="PF04055">
    <property type="entry name" value="Radical_SAM"/>
    <property type="match status" value="1"/>
</dbReference>
<evidence type="ECO:0000259" key="5">
    <source>
        <dbReference type="PROSITE" id="PS51918"/>
    </source>
</evidence>
<dbReference type="AlphaFoldDB" id="A0A6N7J0Y0"/>
<evidence type="ECO:0000313" key="7">
    <source>
        <dbReference type="Proteomes" id="UP000460257"/>
    </source>
</evidence>
<dbReference type="Proteomes" id="UP000460257">
    <property type="component" value="Unassembled WGS sequence"/>
</dbReference>
<sequence length="526" mass="60085">MGIKELSHAAERKAFSTAIDGFLKHIKKKDYADRSQAYVKLVDTAATFWKSVDKDKMEGVKKALSNPDNRWVKFINRVIDETDPHYAKTMLLNLGYEAFFRGTKMIRANRIKYGCNIPWLILFDPTMACNMHCVGCWSGTYGHKSNLSFEDMDKIVTQGKELGVYLYMMTGGEPTVRMKDIFRLAEKHNDCFFGLYSNSTLITDELAEKVRQLGNITFMLSLEGTPDTNDERRGEGHYAKVMKAMDILREHGIVFGTSVCYTRDNIEAVTSDDFFRLLEKKGARFGFYFHLMPVGNNAVPELMPTVEQRKYIINRIRYVRSDKCDFGFFPMDFQNDGEYVGGCIAGGRNYFHINSNGDAEPCVFIHFSDSNIKDKSILEMLQSPLFMEYRKGQPFNRNQLRPCPMLENPQLLRKMVHDTGAHQTNLESPESVEHLCAKCDDYAAKWAPAAEEVWREETHKPKAYVNYSEEHVEHPELAAFQTEANVSDAARKDPSLAAYRSDSDVTGQKVFDSSLNNNEQGLKKEA</sequence>
<dbReference type="GO" id="GO:0046872">
    <property type="term" value="F:metal ion binding"/>
    <property type="evidence" value="ECO:0007669"/>
    <property type="project" value="UniProtKB-KW"/>
</dbReference>
<dbReference type="GO" id="GO:0051536">
    <property type="term" value="F:iron-sulfur cluster binding"/>
    <property type="evidence" value="ECO:0007669"/>
    <property type="project" value="UniProtKB-KW"/>
</dbReference>
<dbReference type="InterPro" id="IPR013785">
    <property type="entry name" value="Aldolase_TIM"/>
</dbReference>
<gene>
    <name evidence="6" type="ORF">FRC54_10185</name>
</gene>
<evidence type="ECO:0000313" key="6">
    <source>
        <dbReference type="EMBL" id="MQN02234.1"/>
    </source>
</evidence>
<proteinExistence type="predicted"/>
<dbReference type="Gene3D" id="3.20.20.70">
    <property type="entry name" value="Aldolase class I"/>
    <property type="match status" value="1"/>
</dbReference>
<keyword evidence="7" id="KW-1185">Reference proteome</keyword>
<keyword evidence="4" id="KW-0411">Iron-sulfur</keyword>
<dbReference type="CDD" id="cd21128">
    <property type="entry name" value="SPASM_rSAM"/>
    <property type="match status" value="1"/>
</dbReference>
<dbReference type="GO" id="GO:0003824">
    <property type="term" value="F:catalytic activity"/>
    <property type="evidence" value="ECO:0007669"/>
    <property type="project" value="InterPro"/>
</dbReference>
<organism evidence="6 7">
    <name type="scientific">Candidatus Weimeria bifida</name>
    <dbReference type="NCBI Taxonomy" id="2599074"/>
    <lineage>
        <taxon>Bacteria</taxon>
        <taxon>Bacillati</taxon>
        <taxon>Bacillota</taxon>
        <taxon>Clostridia</taxon>
        <taxon>Lachnospirales</taxon>
        <taxon>Lachnospiraceae</taxon>
        <taxon>Candidatus Weimeria</taxon>
    </lineage>
</organism>
<dbReference type="Pfam" id="PF13186">
    <property type="entry name" value="SPASM"/>
    <property type="match status" value="1"/>
</dbReference>